<keyword evidence="2" id="KW-1185">Reference proteome</keyword>
<evidence type="ECO:0000313" key="2">
    <source>
        <dbReference type="Proteomes" id="UP000326837"/>
    </source>
</evidence>
<organism evidence="1 2">
    <name type="scientific">Lacipirellula parvula</name>
    <dbReference type="NCBI Taxonomy" id="2650471"/>
    <lineage>
        <taxon>Bacteria</taxon>
        <taxon>Pseudomonadati</taxon>
        <taxon>Planctomycetota</taxon>
        <taxon>Planctomycetia</taxon>
        <taxon>Pirellulales</taxon>
        <taxon>Lacipirellulaceae</taxon>
        <taxon>Lacipirellula</taxon>
    </lineage>
</organism>
<sequence>MYPSAACGMYGLPPASYTPMTTAIGSPAVIAPGDGATLI</sequence>
<dbReference type="AlphaFoldDB" id="A0A5K7X9X1"/>
<dbReference type="Proteomes" id="UP000326837">
    <property type="component" value="Chromosome"/>
</dbReference>
<name>A0A5K7X9X1_9BACT</name>
<proteinExistence type="predicted"/>
<gene>
    <name evidence="1" type="ORF">PLANPX_1163</name>
</gene>
<protein>
    <submittedName>
        <fullName evidence="1">Uncharacterized protein</fullName>
    </submittedName>
</protein>
<reference evidence="2" key="1">
    <citation type="submission" date="2019-10" db="EMBL/GenBank/DDBJ databases">
        <title>Lacipirellula parvula gen. nov., sp. nov., representing a lineage of planctomycetes widespread in freshwater anoxic habitats, and description of the family Lacipirellulaceae.</title>
        <authorList>
            <person name="Dedysh S.N."/>
            <person name="Kulichevskaya I.S."/>
            <person name="Beletsky A.V."/>
            <person name="Rakitin A.L."/>
            <person name="Mardanov A.V."/>
            <person name="Ivanova A.A."/>
            <person name="Saltykova V.X."/>
            <person name="Rijpstra W.I.C."/>
            <person name="Sinninghe Damste J.S."/>
            <person name="Ravin N.V."/>
        </authorList>
    </citation>
    <scope>NUCLEOTIDE SEQUENCE [LARGE SCALE GENOMIC DNA]</scope>
    <source>
        <strain evidence="2">PX69</strain>
    </source>
</reference>
<dbReference type="EMBL" id="AP021861">
    <property type="protein sequence ID" value="BBO31551.1"/>
    <property type="molecule type" value="Genomic_DNA"/>
</dbReference>
<evidence type="ECO:0000313" key="1">
    <source>
        <dbReference type="EMBL" id="BBO31551.1"/>
    </source>
</evidence>
<accession>A0A5K7X9X1</accession>
<dbReference type="KEGG" id="lpav:PLANPX_1163"/>